<proteinExistence type="predicted"/>
<reference evidence="1 2" key="1">
    <citation type="journal article" date="2021" name="Sci. Rep.">
        <title>The distribution of antibiotic resistance genes in chicken gut microbiota commensals.</title>
        <authorList>
            <person name="Juricova H."/>
            <person name="Matiasovicova J."/>
            <person name="Kubasova T."/>
            <person name="Cejkova D."/>
            <person name="Rychlik I."/>
        </authorList>
    </citation>
    <scope>NUCLEOTIDE SEQUENCE [LARGE SCALE GENOMIC DNA]</scope>
    <source>
        <strain evidence="1 2">An770</strain>
    </source>
</reference>
<evidence type="ECO:0000313" key="1">
    <source>
        <dbReference type="EMBL" id="MBM6745249.1"/>
    </source>
</evidence>
<name>A0ABS2EJY3_9FIRM</name>
<sequence>MPSLKEYSTHDLVNELEGREGVSTEYAEPHQDKKLSVNGPAKILVIID</sequence>
<dbReference type="Proteomes" id="UP000775686">
    <property type="component" value="Unassembled WGS sequence"/>
</dbReference>
<protein>
    <submittedName>
        <fullName evidence="1">BC1881 family protein</fullName>
    </submittedName>
</protein>
<dbReference type="EMBL" id="JACJKH010000027">
    <property type="protein sequence ID" value="MBM6745249.1"/>
    <property type="molecule type" value="Genomic_DNA"/>
</dbReference>
<organism evidence="1 2">
    <name type="scientific">Drancourtella massiliensis</name>
    <dbReference type="NCBI Taxonomy" id="1632013"/>
    <lineage>
        <taxon>Bacteria</taxon>
        <taxon>Bacillati</taxon>
        <taxon>Bacillota</taxon>
        <taxon>Clostridia</taxon>
        <taxon>Eubacteriales</taxon>
        <taxon>Oscillospiraceae</taxon>
        <taxon>Drancourtella</taxon>
    </lineage>
</organism>
<accession>A0ABS2EJY3</accession>
<dbReference type="InterPro" id="IPR047901">
    <property type="entry name" value="BC1881-like"/>
</dbReference>
<dbReference type="NCBIfam" id="NF033495">
    <property type="entry name" value="phage_BC1881"/>
    <property type="match status" value="1"/>
</dbReference>
<dbReference type="RefSeq" id="WP_204864565.1">
    <property type="nucleotide sequence ID" value="NZ_JACJKH010000027.1"/>
</dbReference>
<keyword evidence="2" id="KW-1185">Reference proteome</keyword>
<gene>
    <name evidence="1" type="ORF">H6A32_13240</name>
</gene>
<comment type="caution">
    <text evidence="1">The sequence shown here is derived from an EMBL/GenBank/DDBJ whole genome shotgun (WGS) entry which is preliminary data.</text>
</comment>
<evidence type="ECO:0000313" key="2">
    <source>
        <dbReference type="Proteomes" id="UP000775686"/>
    </source>
</evidence>